<evidence type="ECO:0008006" key="6">
    <source>
        <dbReference type="Google" id="ProtNLM"/>
    </source>
</evidence>
<gene>
    <name evidence="4" type="primary">20348293</name>
    <name evidence="3" type="ORF">GGTG_07835</name>
</gene>
<evidence type="ECO:0000256" key="2">
    <source>
        <dbReference type="SAM" id="SignalP"/>
    </source>
</evidence>
<dbReference type="STRING" id="644352.J3P2U3"/>
<dbReference type="OrthoDB" id="5414836at2759"/>
<dbReference type="AlphaFoldDB" id="J3P2U3"/>
<feature type="chain" id="PRO_5015094851" description="Glycoprotein X" evidence="2">
    <location>
        <begin position="22"/>
        <end position="643"/>
    </location>
</feature>
<accession>J3P2U3</accession>
<evidence type="ECO:0000313" key="5">
    <source>
        <dbReference type="Proteomes" id="UP000006039"/>
    </source>
</evidence>
<dbReference type="HOGENOM" id="CLU_409424_0_0_1"/>
<dbReference type="PANTHER" id="PTHR38122">
    <property type="entry name" value="GLYCOPROTEIN X"/>
    <property type="match status" value="1"/>
</dbReference>
<feature type="signal peptide" evidence="2">
    <location>
        <begin position="1"/>
        <end position="21"/>
    </location>
</feature>
<feature type="region of interest" description="Disordered" evidence="1">
    <location>
        <begin position="511"/>
        <end position="624"/>
    </location>
</feature>
<name>J3P2U3_GAET3</name>
<dbReference type="eggNOG" id="ENOG502S2BG">
    <property type="taxonomic scope" value="Eukaryota"/>
</dbReference>
<reference evidence="3" key="3">
    <citation type="submission" date="2010-09" db="EMBL/GenBank/DDBJ databases">
        <title>Annotation of Gaeumannomyces graminis var. tritici R3-111a-1.</title>
        <authorList>
            <consortium name="The Broad Institute Genome Sequencing Platform"/>
            <person name="Ma L.-J."/>
            <person name="Dead R."/>
            <person name="Young S.K."/>
            <person name="Zeng Q."/>
            <person name="Gargeya S."/>
            <person name="Fitzgerald M."/>
            <person name="Haas B."/>
            <person name="Abouelleil A."/>
            <person name="Alvarado L."/>
            <person name="Arachchi H.M."/>
            <person name="Berlin A."/>
            <person name="Brown A."/>
            <person name="Chapman S.B."/>
            <person name="Chen Z."/>
            <person name="Dunbar C."/>
            <person name="Freedman E."/>
            <person name="Gearin G."/>
            <person name="Gellesch M."/>
            <person name="Goldberg J."/>
            <person name="Griggs A."/>
            <person name="Gujja S."/>
            <person name="Heiman D."/>
            <person name="Howarth C."/>
            <person name="Larson L."/>
            <person name="Lui A."/>
            <person name="MacDonald P.J.P."/>
            <person name="Mehta T."/>
            <person name="Montmayeur A."/>
            <person name="Murphy C."/>
            <person name="Neiman D."/>
            <person name="Pearson M."/>
            <person name="Priest M."/>
            <person name="Roberts A."/>
            <person name="Saif S."/>
            <person name="Shea T."/>
            <person name="Shenoy N."/>
            <person name="Sisk P."/>
            <person name="Stolte C."/>
            <person name="Sykes S."/>
            <person name="Yandava C."/>
            <person name="Wortman J."/>
            <person name="Nusbaum C."/>
            <person name="Birren B."/>
        </authorList>
    </citation>
    <scope>NUCLEOTIDE SEQUENCE</scope>
    <source>
        <strain evidence="3">R3-111a-1</strain>
    </source>
</reference>
<keyword evidence="2" id="KW-0732">Signal</keyword>
<dbReference type="Proteomes" id="UP000006039">
    <property type="component" value="Unassembled WGS sequence"/>
</dbReference>
<dbReference type="EMBL" id="GL385398">
    <property type="protein sequence ID" value="EJT73985.1"/>
    <property type="molecule type" value="Genomic_DNA"/>
</dbReference>
<reference evidence="5" key="1">
    <citation type="submission" date="2010-07" db="EMBL/GenBank/DDBJ databases">
        <title>The genome sequence of Gaeumannomyces graminis var. tritici strain R3-111a-1.</title>
        <authorList>
            <consortium name="The Broad Institute Genome Sequencing Platform"/>
            <person name="Ma L.-J."/>
            <person name="Dead R."/>
            <person name="Young S."/>
            <person name="Zeng Q."/>
            <person name="Koehrsen M."/>
            <person name="Alvarado L."/>
            <person name="Berlin A."/>
            <person name="Chapman S.B."/>
            <person name="Chen Z."/>
            <person name="Freedman E."/>
            <person name="Gellesch M."/>
            <person name="Goldberg J."/>
            <person name="Griggs A."/>
            <person name="Gujja S."/>
            <person name="Heilman E.R."/>
            <person name="Heiman D."/>
            <person name="Hepburn T."/>
            <person name="Howarth C."/>
            <person name="Jen D."/>
            <person name="Larson L."/>
            <person name="Mehta T."/>
            <person name="Neiman D."/>
            <person name="Pearson M."/>
            <person name="Roberts A."/>
            <person name="Saif S."/>
            <person name="Shea T."/>
            <person name="Shenoy N."/>
            <person name="Sisk P."/>
            <person name="Stolte C."/>
            <person name="Sykes S."/>
            <person name="Walk T."/>
            <person name="White J."/>
            <person name="Yandava C."/>
            <person name="Haas B."/>
            <person name="Nusbaum C."/>
            <person name="Birren B."/>
        </authorList>
    </citation>
    <scope>NUCLEOTIDE SEQUENCE [LARGE SCALE GENOMIC DNA]</scope>
    <source>
        <strain evidence="5">R3-111a-1</strain>
    </source>
</reference>
<protein>
    <recommendedName>
        <fullName evidence="6">Glycoprotein X</fullName>
    </recommendedName>
</protein>
<feature type="compositionally biased region" description="Low complexity" evidence="1">
    <location>
        <begin position="537"/>
        <end position="614"/>
    </location>
</feature>
<dbReference type="RefSeq" id="XP_009223929.1">
    <property type="nucleotide sequence ID" value="XM_009225665.1"/>
</dbReference>
<dbReference type="GeneID" id="20348293"/>
<evidence type="ECO:0000313" key="4">
    <source>
        <dbReference type="EnsemblFungi" id="EJT73985"/>
    </source>
</evidence>
<reference evidence="4" key="5">
    <citation type="submission" date="2018-04" db="UniProtKB">
        <authorList>
            <consortium name="EnsemblFungi"/>
        </authorList>
    </citation>
    <scope>IDENTIFICATION</scope>
    <source>
        <strain evidence="4">R3-111a-1</strain>
    </source>
</reference>
<feature type="compositionally biased region" description="Polar residues" evidence="1">
    <location>
        <begin position="511"/>
        <end position="522"/>
    </location>
</feature>
<sequence>MVHSWRPWAIAALVLSPLVAATDHTKTVTQTVSDVKTVTDVKTVSDVRTVTDVKTVSDVKTVTQSVHVPTTKVEWATTIIPTTVTVKKTETVSKCSVVPKTYMENGQLVRRHDETCVVATVVSTLTIGTTYTTKVPTTVQTTVTTTTTKPETKTTITTKATTATATTTKPLTETSVIITTQPPVTRVITTTSLSTRTITTVQPAITVTMTKEGQTVVTTLPAATVTRVEVITLRPETQTLATITVSPAPACPAPTPSGARRVIDTPKNFKWGCAPGYVCNPPKPGGCAVWDSAPPDDFACEPQHCIQAPPIKPVHWAENETGYYPPAEGYFNLDPRAFGLSTGIFEKIEVIKMVDGETQTITTGIWTSQASLSVYPPPTPSADAVHTYKPKKRGAAPVWKPKNQYSSRSFKELLKAAKRGLLKRQVAFEPNAPISPRCFQFCNNAFREAQRRGKIPELCAPGSAFKGELATCLECSDTQLNTTIGSGGRVYLVQEFVGYLSYCDDVGDPTTTAGTNPAPQVSTTDVTTTGQGTGMNTSAPVPISTSTTTTASSTSANVTSSSSSSSSTPTSTSTTSSSASITSSSSSSSISTNTSTSLPIGTISRPPGTTTSRPPTVPAAGASSWRQPTLTTLFLLVATFFAL</sequence>
<evidence type="ECO:0000256" key="1">
    <source>
        <dbReference type="SAM" id="MobiDB-lite"/>
    </source>
</evidence>
<reference evidence="3" key="2">
    <citation type="submission" date="2010-07" db="EMBL/GenBank/DDBJ databases">
        <authorList>
            <consortium name="The Broad Institute Genome Sequencing Platform"/>
            <consortium name="Broad Institute Genome Sequencing Center for Infectious Disease"/>
            <person name="Ma L.-J."/>
            <person name="Dead R."/>
            <person name="Young S."/>
            <person name="Zeng Q."/>
            <person name="Koehrsen M."/>
            <person name="Alvarado L."/>
            <person name="Berlin A."/>
            <person name="Chapman S.B."/>
            <person name="Chen Z."/>
            <person name="Freedman E."/>
            <person name="Gellesch M."/>
            <person name="Goldberg J."/>
            <person name="Griggs A."/>
            <person name="Gujja S."/>
            <person name="Heilman E.R."/>
            <person name="Heiman D."/>
            <person name="Hepburn T."/>
            <person name="Howarth C."/>
            <person name="Jen D."/>
            <person name="Larson L."/>
            <person name="Mehta T."/>
            <person name="Neiman D."/>
            <person name="Pearson M."/>
            <person name="Roberts A."/>
            <person name="Saif S."/>
            <person name="Shea T."/>
            <person name="Shenoy N."/>
            <person name="Sisk P."/>
            <person name="Stolte C."/>
            <person name="Sykes S."/>
            <person name="Walk T."/>
            <person name="White J."/>
            <person name="Yandava C."/>
            <person name="Haas B."/>
            <person name="Nusbaum C."/>
            <person name="Birren B."/>
        </authorList>
    </citation>
    <scope>NUCLEOTIDE SEQUENCE</scope>
    <source>
        <strain evidence="3">R3-111a-1</strain>
    </source>
</reference>
<dbReference type="PANTHER" id="PTHR38122:SF1">
    <property type="entry name" value="GLYCOPROTEIN X"/>
    <property type="match status" value="1"/>
</dbReference>
<dbReference type="VEuPathDB" id="FungiDB:GGTG_07835"/>
<evidence type="ECO:0000313" key="3">
    <source>
        <dbReference type="EMBL" id="EJT73985.1"/>
    </source>
</evidence>
<proteinExistence type="predicted"/>
<keyword evidence="5" id="KW-1185">Reference proteome</keyword>
<organism evidence="3">
    <name type="scientific">Gaeumannomyces tritici (strain R3-111a-1)</name>
    <name type="common">Wheat and barley take-all root rot fungus</name>
    <name type="synonym">Gaeumannomyces graminis var. tritici</name>
    <dbReference type="NCBI Taxonomy" id="644352"/>
    <lineage>
        <taxon>Eukaryota</taxon>
        <taxon>Fungi</taxon>
        <taxon>Dikarya</taxon>
        <taxon>Ascomycota</taxon>
        <taxon>Pezizomycotina</taxon>
        <taxon>Sordariomycetes</taxon>
        <taxon>Sordariomycetidae</taxon>
        <taxon>Magnaporthales</taxon>
        <taxon>Magnaporthaceae</taxon>
        <taxon>Gaeumannomyces</taxon>
    </lineage>
</organism>
<reference evidence="4" key="4">
    <citation type="journal article" date="2015" name="G3 (Bethesda)">
        <title>Genome sequences of three phytopathogenic species of the Magnaporthaceae family of fungi.</title>
        <authorList>
            <person name="Okagaki L.H."/>
            <person name="Nunes C.C."/>
            <person name="Sailsbery J."/>
            <person name="Clay B."/>
            <person name="Brown D."/>
            <person name="John T."/>
            <person name="Oh Y."/>
            <person name="Young N."/>
            <person name="Fitzgerald M."/>
            <person name="Haas B.J."/>
            <person name="Zeng Q."/>
            <person name="Young S."/>
            <person name="Adiconis X."/>
            <person name="Fan L."/>
            <person name="Levin J.Z."/>
            <person name="Mitchell T.K."/>
            <person name="Okubara P.A."/>
            <person name="Farman M.L."/>
            <person name="Kohn L.M."/>
            <person name="Birren B."/>
            <person name="Ma L.-J."/>
            <person name="Dean R.A."/>
        </authorList>
    </citation>
    <scope>NUCLEOTIDE SEQUENCE</scope>
    <source>
        <strain evidence="4">R3-111a-1</strain>
    </source>
</reference>
<dbReference type="EnsemblFungi" id="EJT73985">
    <property type="protein sequence ID" value="EJT73985"/>
    <property type="gene ID" value="GGTG_07835"/>
</dbReference>